<gene>
    <name evidence="2" type="ORF">Tco_0772216</name>
</gene>
<evidence type="ECO:0000313" key="2">
    <source>
        <dbReference type="EMBL" id="GJS89580.1"/>
    </source>
</evidence>
<proteinExistence type="predicted"/>
<dbReference type="InterPro" id="IPR005162">
    <property type="entry name" value="Retrotrans_gag_dom"/>
</dbReference>
<evidence type="ECO:0000259" key="1">
    <source>
        <dbReference type="Pfam" id="PF03732"/>
    </source>
</evidence>
<dbReference type="Proteomes" id="UP001151760">
    <property type="component" value="Unassembled WGS sequence"/>
</dbReference>
<reference evidence="2" key="2">
    <citation type="submission" date="2022-01" db="EMBL/GenBank/DDBJ databases">
        <authorList>
            <person name="Yamashiro T."/>
            <person name="Shiraishi A."/>
            <person name="Satake H."/>
            <person name="Nakayama K."/>
        </authorList>
    </citation>
    <scope>NUCLEOTIDE SEQUENCE</scope>
</reference>
<dbReference type="EMBL" id="BQNB010011361">
    <property type="protein sequence ID" value="GJS89580.1"/>
    <property type="molecule type" value="Genomic_DNA"/>
</dbReference>
<protein>
    <submittedName>
        <fullName evidence="2">Zinc finger, CCHC-type containing protein</fullName>
    </submittedName>
</protein>
<keyword evidence="3" id="KW-1185">Reference proteome</keyword>
<comment type="caution">
    <text evidence="2">The sequence shown here is derived from an EMBL/GenBank/DDBJ whole genome shotgun (WGS) entry which is preliminary data.</text>
</comment>
<dbReference type="PANTHER" id="PTHR33223">
    <property type="entry name" value="CCHC-TYPE DOMAIN-CONTAINING PROTEIN"/>
    <property type="match status" value="1"/>
</dbReference>
<accession>A0ABQ4ZHJ5</accession>
<evidence type="ECO:0000313" key="3">
    <source>
        <dbReference type="Proteomes" id="UP001151760"/>
    </source>
</evidence>
<feature type="domain" description="Retrotransposon gag" evidence="1">
    <location>
        <begin position="173"/>
        <end position="244"/>
    </location>
</feature>
<reference evidence="2" key="1">
    <citation type="journal article" date="2022" name="Int. J. Mol. Sci.">
        <title>Draft Genome of Tanacetum Coccineum: Genomic Comparison of Closely Related Tanacetum-Family Plants.</title>
        <authorList>
            <person name="Yamashiro T."/>
            <person name="Shiraishi A."/>
            <person name="Nakayama K."/>
            <person name="Satake H."/>
        </authorList>
    </citation>
    <scope>NUCLEOTIDE SEQUENCE</scope>
</reference>
<organism evidence="2 3">
    <name type="scientific">Tanacetum coccineum</name>
    <dbReference type="NCBI Taxonomy" id="301880"/>
    <lineage>
        <taxon>Eukaryota</taxon>
        <taxon>Viridiplantae</taxon>
        <taxon>Streptophyta</taxon>
        <taxon>Embryophyta</taxon>
        <taxon>Tracheophyta</taxon>
        <taxon>Spermatophyta</taxon>
        <taxon>Magnoliopsida</taxon>
        <taxon>eudicotyledons</taxon>
        <taxon>Gunneridae</taxon>
        <taxon>Pentapetalae</taxon>
        <taxon>asterids</taxon>
        <taxon>campanulids</taxon>
        <taxon>Asterales</taxon>
        <taxon>Asteraceae</taxon>
        <taxon>Asteroideae</taxon>
        <taxon>Anthemideae</taxon>
        <taxon>Anthemidinae</taxon>
        <taxon>Tanacetum</taxon>
    </lineage>
</organism>
<name>A0ABQ4ZHJ5_9ASTR</name>
<sequence length="248" mass="28423">MNFAIPDSKLQGSLLEVQHQKLHNYKIKADWYVFGFSLRKKIEDSVKCTKMLGLSALDFEEARIAAVVAALTAAIAASSGHRKDEFNMKFCMDESPQRRFIGVVTGVRWDEAIDNDHRERISSWEIDLPSGLMREQRGTSSIQHYPVGAKRILIPPTLVRGSKLTPQGFPKTSSNWLERLPAGSITIWEDLTTHFLAQFFLPGRTAKLRNDILMFQQHHEESLSEAWTRFKDLLQKVPHHGIDRWLQI</sequence>
<dbReference type="Pfam" id="PF03732">
    <property type="entry name" value="Retrotrans_gag"/>
    <property type="match status" value="1"/>
</dbReference>
<dbReference type="PANTHER" id="PTHR33223:SF11">
    <property type="entry name" value="ELEMENT PROTEIN, PUTATIVE-RELATED"/>
    <property type="match status" value="1"/>
</dbReference>